<feature type="transmembrane region" description="Helical" evidence="11">
    <location>
        <begin position="534"/>
        <end position="556"/>
    </location>
</feature>
<keyword evidence="4 11" id="KW-0812">Transmembrane</keyword>
<dbReference type="PANTHER" id="PTHR24365">
    <property type="entry name" value="TOLL-LIKE RECEPTOR"/>
    <property type="match status" value="1"/>
</dbReference>
<evidence type="ECO:0000313" key="14">
    <source>
        <dbReference type="EMBL" id="KAK6192068.1"/>
    </source>
</evidence>
<feature type="signal peptide" evidence="12">
    <location>
        <begin position="1"/>
        <end position="18"/>
    </location>
</feature>
<accession>A0AAN8K3C6</accession>
<gene>
    <name evidence="14" type="ORF">SNE40_003612</name>
</gene>
<keyword evidence="6" id="KW-0677">Repeat</keyword>
<comment type="similarity">
    <text evidence="2">Belongs to the Toll-like receptor family.</text>
</comment>
<evidence type="ECO:0000256" key="6">
    <source>
        <dbReference type="ARBA" id="ARBA00022737"/>
    </source>
</evidence>
<dbReference type="SMART" id="SM00082">
    <property type="entry name" value="LRRCT"/>
    <property type="match status" value="1"/>
</dbReference>
<dbReference type="EMBL" id="JAZGQO010000002">
    <property type="protein sequence ID" value="KAK6192068.1"/>
    <property type="molecule type" value="Genomic_DNA"/>
</dbReference>
<dbReference type="SMART" id="SM00255">
    <property type="entry name" value="TIR"/>
    <property type="match status" value="1"/>
</dbReference>
<feature type="domain" description="TIR" evidence="13">
    <location>
        <begin position="584"/>
        <end position="722"/>
    </location>
</feature>
<keyword evidence="5 12" id="KW-0732">Signal</keyword>
<dbReference type="Pfam" id="PF13676">
    <property type="entry name" value="TIR_2"/>
    <property type="match status" value="1"/>
</dbReference>
<feature type="chain" id="PRO_5042877367" description="TIR domain-containing protein" evidence="12">
    <location>
        <begin position="19"/>
        <end position="730"/>
    </location>
</feature>
<dbReference type="SMART" id="SM00369">
    <property type="entry name" value="LRR_TYP"/>
    <property type="match status" value="6"/>
</dbReference>
<comment type="caution">
    <text evidence="14">The sequence shown here is derived from an EMBL/GenBank/DDBJ whole genome shotgun (WGS) entry which is preliminary data.</text>
</comment>
<evidence type="ECO:0000256" key="1">
    <source>
        <dbReference type="ARBA" id="ARBA00004479"/>
    </source>
</evidence>
<sequence length="730" mass="85028">METLKWACLLLVVYPVGTITLNYDKERRANLKETSKDGLGDLILSHKKQNWTRCGDNMCQCKGYQARCVNHGHHLTYIPRFKQKITKLNFTGNYLPFIDNETFTNITEFRVIFLVLRNSSIQNCTRNAFNGLKSLRSLFIRNNTISSMELMDCLSGVTKKLNHLDLEFIYLDKPWDLDLDKIMTDSKITNLHLRSIDITHYNQSKMSTLKHLEIIQIYKCSINTVTLGYSSTLKKLEFAHNPFDEFPTFCVNGYAYFPHLTYLNLGHNNIQSIKPELLTCMKFLTRLHIDNNRIHLIESNTFSNLPKILIVSISYNGPDMVLQEFAFNSSSLKELYLDDNDIYFVNGQKYVSKDAFKYCTQLEELRVSSNHFQFTTSQMFKETFSTLVNLRILALANGGVQFLPSFIPKYLDKLNTLWLGHNNIIYIPEGYFNNLNSLQILQLNSNKITTINPNTFSLGFFKQMKSIDLSNNTFSCNCELLWFINFLKTNPIRKRFNHFPKEYTCGSPTVFNGKQLLQVRLSEHTCAVTEQVRIIIISVSTGILLLLLSISVVYRYRWYLRYIIYMARFHHVRYQRLLNGGGNYMYDVYLSSCDVDFDDVIYDELVPRLEEGMGLRLYIPQRDGQGNKIDQIISNMDASRKVMLFISDKYVEDGYCEFEASFAYNKYINEKRDLMIVVVLRELGALNVTKTIHKILAVDHYIKWGWDEESVELFWLKITTAINNLDDLIP</sequence>
<dbReference type="PROSITE" id="PS50104">
    <property type="entry name" value="TIR"/>
    <property type="match status" value="1"/>
</dbReference>
<evidence type="ECO:0000256" key="8">
    <source>
        <dbReference type="ARBA" id="ARBA00023136"/>
    </source>
</evidence>
<evidence type="ECO:0000256" key="3">
    <source>
        <dbReference type="ARBA" id="ARBA00022614"/>
    </source>
</evidence>
<comment type="subcellular location">
    <subcellularLocation>
        <location evidence="1">Membrane</location>
        <topology evidence="1">Single-pass type I membrane protein</topology>
    </subcellularLocation>
</comment>
<evidence type="ECO:0000256" key="4">
    <source>
        <dbReference type="ARBA" id="ARBA00022692"/>
    </source>
</evidence>
<dbReference type="Pfam" id="PF13855">
    <property type="entry name" value="LRR_8"/>
    <property type="match status" value="2"/>
</dbReference>
<keyword evidence="15" id="KW-1185">Reference proteome</keyword>
<dbReference type="GO" id="GO:0006955">
    <property type="term" value="P:immune response"/>
    <property type="evidence" value="ECO:0007669"/>
    <property type="project" value="InterPro"/>
</dbReference>
<organism evidence="14 15">
    <name type="scientific">Patella caerulea</name>
    <name type="common">Rayed Mediterranean limpet</name>
    <dbReference type="NCBI Taxonomy" id="87958"/>
    <lineage>
        <taxon>Eukaryota</taxon>
        <taxon>Metazoa</taxon>
        <taxon>Spiralia</taxon>
        <taxon>Lophotrochozoa</taxon>
        <taxon>Mollusca</taxon>
        <taxon>Gastropoda</taxon>
        <taxon>Patellogastropoda</taxon>
        <taxon>Patelloidea</taxon>
        <taxon>Patellidae</taxon>
        <taxon>Patella</taxon>
    </lineage>
</organism>
<protein>
    <recommendedName>
        <fullName evidence="13">TIR domain-containing protein</fullName>
    </recommendedName>
</protein>
<dbReference type="InterPro" id="IPR003591">
    <property type="entry name" value="Leu-rich_rpt_typical-subtyp"/>
</dbReference>
<dbReference type="GO" id="GO:0002224">
    <property type="term" value="P:toll-like receptor signaling pathway"/>
    <property type="evidence" value="ECO:0007669"/>
    <property type="project" value="InterPro"/>
</dbReference>
<dbReference type="InterPro" id="IPR000483">
    <property type="entry name" value="Cys-rich_flank_reg_C"/>
</dbReference>
<dbReference type="Proteomes" id="UP001347796">
    <property type="component" value="Unassembled WGS sequence"/>
</dbReference>
<dbReference type="InterPro" id="IPR001611">
    <property type="entry name" value="Leu-rich_rpt"/>
</dbReference>
<evidence type="ECO:0000256" key="11">
    <source>
        <dbReference type="SAM" id="Phobius"/>
    </source>
</evidence>
<evidence type="ECO:0000256" key="12">
    <source>
        <dbReference type="SAM" id="SignalP"/>
    </source>
</evidence>
<dbReference type="PIRSF" id="PIRSF037595">
    <property type="entry name" value="Toll-like_receptor"/>
    <property type="match status" value="1"/>
</dbReference>
<evidence type="ECO:0000259" key="13">
    <source>
        <dbReference type="PROSITE" id="PS50104"/>
    </source>
</evidence>
<keyword evidence="9" id="KW-0675">Receptor</keyword>
<dbReference type="PANTHER" id="PTHR24365:SF541">
    <property type="entry name" value="PROTEIN TOLL-RELATED"/>
    <property type="match status" value="1"/>
</dbReference>
<evidence type="ECO:0000256" key="2">
    <source>
        <dbReference type="ARBA" id="ARBA00009634"/>
    </source>
</evidence>
<evidence type="ECO:0000313" key="15">
    <source>
        <dbReference type="Proteomes" id="UP001347796"/>
    </source>
</evidence>
<keyword evidence="7 11" id="KW-1133">Transmembrane helix</keyword>
<dbReference type="GO" id="GO:0005886">
    <property type="term" value="C:plasma membrane"/>
    <property type="evidence" value="ECO:0007669"/>
    <property type="project" value="TreeGrafter"/>
</dbReference>
<dbReference type="InterPro" id="IPR000157">
    <property type="entry name" value="TIR_dom"/>
</dbReference>
<dbReference type="Gene3D" id="3.80.10.10">
    <property type="entry name" value="Ribonuclease Inhibitor"/>
    <property type="match status" value="2"/>
</dbReference>
<name>A0AAN8K3C6_PATCE</name>
<dbReference type="SUPFAM" id="SSF52200">
    <property type="entry name" value="Toll/Interleukin receptor TIR domain"/>
    <property type="match status" value="1"/>
</dbReference>
<dbReference type="Gene3D" id="3.40.50.10140">
    <property type="entry name" value="Toll/interleukin-1 receptor homology (TIR) domain"/>
    <property type="match status" value="1"/>
</dbReference>
<dbReference type="PROSITE" id="PS51450">
    <property type="entry name" value="LRR"/>
    <property type="match status" value="3"/>
</dbReference>
<evidence type="ECO:0000256" key="5">
    <source>
        <dbReference type="ARBA" id="ARBA00022729"/>
    </source>
</evidence>
<dbReference type="GO" id="GO:0004888">
    <property type="term" value="F:transmembrane signaling receptor activity"/>
    <property type="evidence" value="ECO:0007669"/>
    <property type="project" value="InterPro"/>
</dbReference>
<dbReference type="AlphaFoldDB" id="A0AAN8K3C6"/>
<keyword evidence="8 11" id="KW-0472">Membrane</keyword>
<dbReference type="InterPro" id="IPR032675">
    <property type="entry name" value="LRR_dom_sf"/>
</dbReference>
<evidence type="ECO:0000256" key="10">
    <source>
        <dbReference type="ARBA" id="ARBA00023180"/>
    </source>
</evidence>
<reference evidence="14 15" key="1">
    <citation type="submission" date="2024-01" db="EMBL/GenBank/DDBJ databases">
        <title>The genome of the rayed Mediterranean limpet Patella caerulea (Linnaeus, 1758).</title>
        <authorList>
            <person name="Anh-Thu Weber A."/>
            <person name="Halstead-Nussloch G."/>
        </authorList>
    </citation>
    <scope>NUCLEOTIDE SEQUENCE [LARGE SCALE GENOMIC DNA]</scope>
    <source>
        <strain evidence="14">AATW-2023a</strain>
        <tissue evidence="14">Whole specimen</tissue>
    </source>
</reference>
<keyword evidence="10" id="KW-0325">Glycoprotein</keyword>
<evidence type="ECO:0000256" key="9">
    <source>
        <dbReference type="ARBA" id="ARBA00023170"/>
    </source>
</evidence>
<evidence type="ECO:0000256" key="7">
    <source>
        <dbReference type="ARBA" id="ARBA00022989"/>
    </source>
</evidence>
<keyword evidence="3" id="KW-0433">Leucine-rich repeat</keyword>
<dbReference type="SUPFAM" id="SSF52058">
    <property type="entry name" value="L domain-like"/>
    <property type="match status" value="1"/>
</dbReference>
<dbReference type="InterPro" id="IPR017241">
    <property type="entry name" value="Toll-like_receptor"/>
</dbReference>
<proteinExistence type="inferred from homology"/>
<dbReference type="InterPro" id="IPR035897">
    <property type="entry name" value="Toll_tir_struct_dom_sf"/>
</dbReference>